<evidence type="ECO:0000313" key="1">
    <source>
        <dbReference type="EMBL" id="EEQ89909.2"/>
    </source>
</evidence>
<dbReference type="EMBL" id="EQ999977">
    <property type="protein sequence ID" value="EEQ89909.2"/>
    <property type="molecule type" value="Genomic_DNA"/>
</dbReference>
<dbReference type="Proteomes" id="UP000002039">
    <property type="component" value="Unassembled WGS sequence"/>
</dbReference>
<accession>A0ABP2F000</accession>
<organism evidence="1 2">
    <name type="scientific">Ajellomyces dermatitidis (strain ER-3 / ATCC MYA-2586)</name>
    <name type="common">Blastomyces dermatitidis</name>
    <dbReference type="NCBI Taxonomy" id="559297"/>
    <lineage>
        <taxon>Eukaryota</taxon>
        <taxon>Fungi</taxon>
        <taxon>Dikarya</taxon>
        <taxon>Ascomycota</taxon>
        <taxon>Pezizomycotina</taxon>
        <taxon>Eurotiomycetes</taxon>
        <taxon>Eurotiomycetidae</taxon>
        <taxon>Onygenales</taxon>
        <taxon>Ajellomycetaceae</taxon>
        <taxon>Blastomyces</taxon>
    </lineage>
</organism>
<proteinExistence type="predicted"/>
<sequence length="240" mass="26265">MIVTVVGEAHPSLHRPRRRFFWHAFLYLDMMWSLSASLLSIRHPDPARSIDDGPKRIKQLPRGWRKFSDAKSDYQNQIKGSQLQGPEGSLATRRSPVEDKGDYGGFFQSVSILAKVPLQDFGSASYGGELAQVNPVNCSAVRVLITGCSEGLPALMHNISAVVAGFGLKREVLHAREALGWKIQRVGNIRFEHGSGLILSSLKTRHSCVHSNKIPNLCGPTRKSAVSIGTCTKTASSSTM</sequence>
<protein>
    <submittedName>
        <fullName evidence="1">Uncharacterized protein</fullName>
    </submittedName>
</protein>
<name>A0ABP2F000_AJEDR</name>
<dbReference type="GeneID" id="69027090"/>
<keyword evidence="2" id="KW-1185">Reference proteome</keyword>
<evidence type="ECO:0000313" key="2">
    <source>
        <dbReference type="Proteomes" id="UP000002039"/>
    </source>
</evidence>
<dbReference type="RefSeq" id="XP_045276740.1">
    <property type="nucleotide sequence ID" value="XM_045420687.1"/>
</dbReference>
<reference evidence="2" key="1">
    <citation type="journal article" date="2015" name="PLoS Genet.">
        <title>The dynamic genome and transcriptome of the human fungal pathogen Blastomyces and close relative Emmonsia.</title>
        <authorList>
            <person name="Munoz J.F."/>
            <person name="Gauthier G.M."/>
            <person name="Desjardins C.A."/>
            <person name="Gallo J.E."/>
            <person name="Holder J."/>
            <person name="Sullivan T.D."/>
            <person name="Marty A.J."/>
            <person name="Carmen J.C."/>
            <person name="Chen Z."/>
            <person name="Ding L."/>
            <person name="Gujja S."/>
            <person name="Magrini V."/>
            <person name="Misas E."/>
            <person name="Mitreva M."/>
            <person name="Priest M."/>
            <person name="Saif S."/>
            <person name="Whiston E.A."/>
            <person name="Young S."/>
            <person name="Zeng Q."/>
            <person name="Goldman W.E."/>
            <person name="Mardis E.R."/>
            <person name="Taylor J.W."/>
            <person name="McEwen J.G."/>
            <person name="Clay O.K."/>
            <person name="Klein B.S."/>
            <person name="Cuomo C.A."/>
        </authorList>
    </citation>
    <scope>NUCLEOTIDE SEQUENCE [LARGE SCALE GENOMIC DNA]</scope>
    <source>
        <strain evidence="2">ER-3 / ATCC MYA-2586</strain>
    </source>
</reference>
<gene>
    <name evidence="1" type="ORF">BDCG_05029</name>
</gene>